<evidence type="ECO:0000313" key="3">
    <source>
        <dbReference type="EMBL" id="QEV21765.1"/>
    </source>
</evidence>
<dbReference type="Proteomes" id="UP000326553">
    <property type="component" value="Chromosome"/>
</dbReference>
<dbReference type="InterPro" id="IPR050563">
    <property type="entry name" value="4-hydroxybenzoyl-CoA_TE"/>
</dbReference>
<dbReference type="OrthoDB" id="9799036at2"/>
<evidence type="ECO:0000256" key="2">
    <source>
        <dbReference type="ARBA" id="ARBA00022801"/>
    </source>
</evidence>
<dbReference type="AlphaFoldDB" id="A0A5J6HYT7"/>
<dbReference type="GO" id="GO:0047617">
    <property type="term" value="F:fatty acyl-CoA hydrolase activity"/>
    <property type="evidence" value="ECO:0007669"/>
    <property type="project" value="TreeGrafter"/>
</dbReference>
<organism evidence="3 4">
    <name type="scientific">Streptomyces alboniger</name>
    <dbReference type="NCBI Taxonomy" id="132473"/>
    <lineage>
        <taxon>Bacteria</taxon>
        <taxon>Bacillati</taxon>
        <taxon>Actinomycetota</taxon>
        <taxon>Actinomycetes</taxon>
        <taxon>Kitasatosporales</taxon>
        <taxon>Streptomycetaceae</taxon>
        <taxon>Streptomyces</taxon>
        <taxon>Streptomyces aurantiacus group</taxon>
    </lineage>
</organism>
<protein>
    <submittedName>
        <fullName evidence="3">Acyl-CoA thioesterase</fullName>
    </submittedName>
</protein>
<dbReference type="PANTHER" id="PTHR31793">
    <property type="entry name" value="4-HYDROXYBENZOYL-COA THIOESTERASE FAMILY MEMBER"/>
    <property type="match status" value="1"/>
</dbReference>
<gene>
    <name evidence="3" type="ORF">CP975_33385</name>
</gene>
<dbReference type="EMBL" id="CP023695">
    <property type="protein sequence ID" value="QEV21765.1"/>
    <property type="molecule type" value="Genomic_DNA"/>
</dbReference>
<accession>A0A5J6HYT7</accession>
<dbReference type="PANTHER" id="PTHR31793:SF27">
    <property type="entry name" value="NOVEL THIOESTERASE SUPERFAMILY DOMAIN AND SAPOSIN A-TYPE DOMAIN CONTAINING PROTEIN (0610012H03RIK)"/>
    <property type="match status" value="1"/>
</dbReference>
<name>A0A5J6HYT7_STRAD</name>
<dbReference type="RefSeq" id="WP_150477670.1">
    <property type="nucleotide sequence ID" value="NZ_CP023695.1"/>
</dbReference>
<evidence type="ECO:0000313" key="4">
    <source>
        <dbReference type="Proteomes" id="UP000326553"/>
    </source>
</evidence>
<evidence type="ECO:0000256" key="1">
    <source>
        <dbReference type="ARBA" id="ARBA00005953"/>
    </source>
</evidence>
<keyword evidence="4" id="KW-1185">Reference proteome</keyword>
<keyword evidence="2" id="KW-0378">Hydrolase</keyword>
<dbReference type="KEGG" id="salw:CP975_33385"/>
<comment type="similarity">
    <text evidence="1">Belongs to the 4-hydroxybenzoyl-CoA thioesterase family.</text>
</comment>
<reference evidence="3 4" key="1">
    <citation type="submission" date="2017-09" db="EMBL/GenBank/DDBJ databases">
        <authorList>
            <person name="Lee N."/>
            <person name="Cho B.-K."/>
        </authorList>
    </citation>
    <scope>NUCLEOTIDE SEQUENCE [LARGE SCALE GENOMIC DNA]</scope>
    <source>
        <strain evidence="3 4">ATCC 12461</strain>
    </source>
</reference>
<dbReference type="SUPFAM" id="SSF54637">
    <property type="entry name" value="Thioesterase/thiol ester dehydrase-isomerase"/>
    <property type="match status" value="1"/>
</dbReference>
<dbReference type="InterPro" id="IPR029069">
    <property type="entry name" value="HotDog_dom_sf"/>
</dbReference>
<dbReference type="CDD" id="cd00586">
    <property type="entry name" value="4HBT"/>
    <property type="match status" value="1"/>
</dbReference>
<proteinExistence type="inferred from homology"/>
<sequence>MPPGSTRRTFHEKRAAMPRWVESVPNLEGWNHVDTTARVRWGECDVQGHAYYASFVPWFDLGREAFALAVGVDFWNYQITTTNFRARYHEPAKYLDDLTIRTWAITPRRHLECHYEIYRTNGSRLLAEAQSVHSLVNPQSGRLMRATDELHDKFEEFIARRRAEAAAAHH</sequence>
<dbReference type="Gene3D" id="3.10.129.10">
    <property type="entry name" value="Hotdog Thioesterase"/>
    <property type="match status" value="1"/>
</dbReference>
<dbReference type="Pfam" id="PF13279">
    <property type="entry name" value="4HBT_2"/>
    <property type="match status" value="1"/>
</dbReference>